<sequence length="98" mass="10352">MWASKTVLYSFTVVFAVVYLCTCVVAPPTQGKQKTADTTKSSSDITTTDAVAGNSFFESTGSGYELTSQNPAYIEGDTSVVDESNQGTPGHFNFFGSG</sequence>
<keyword evidence="1" id="KW-1133">Transmembrane helix</keyword>
<reference evidence="2" key="1">
    <citation type="submission" date="2022-08" db="UniProtKB">
        <authorList>
            <consortium name="EnsemblMetazoa"/>
        </authorList>
    </citation>
    <scope>IDENTIFICATION</scope>
    <source>
        <strain evidence="2">05x7-T-G4-1.051#20</strain>
    </source>
</reference>
<organism evidence="2 3">
    <name type="scientific">Magallana gigas</name>
    <name type="common">Pacific oyster</name>
    <name type="synonym">Crassostrea gigas</name>
    <dbReference type="NCBI Taxonomy" id="29159"/>
    <lineage>
        <taxon>Eukaryota</taxon>
        <taxon>Metazoa</taxon>
        <taxon>Spiralia</taxon>
        <taxon>Lophotrochozoa</taxon>
        <taxon>Mollusca</taxon>
        <taxon>Bivalvia</taxon>
        <taxon>Autobranchia</taxon>
        <taxon>Pteriomorphia</taxon>
        <taxon>Ostreida</taxon>
        <taxon>Ostreoidea</taxon>
        <taxon>Ostreidae</taxon>
        <taxon>Magallana</taxon>
    </lineage>
</organism>
<accession>A0A8W8MQW8</accession>
<name>A0A8W8MQW8_MAGGI</name>
<keyword evidence="1" id="KW-0812">Transmembrane</keyword>
<proteinExistence type="predicted"/>
<keyword evidence="3" id="KW-1185">Reference proteome</keyword>
<evidence type="ECO:0000256" key="1">
    <source>
        <dbReference type="SAM" id="Phobius"/>
    </source>
</evidence>
<feature type="transmembrane region" description="Helical" evidence="1">
    <location>
        <begin position="6"/>
        <end position="26"/>
    </location>
</feature>
<dbReference type="EnsemblMetazoa" id="G3470.1">
    <property type="protein sequence ID" value="G3470.1:cds"/>
    <property type="gene ID" value="G3470"/>
</dbReference>
<dbReference type="Proteomes" id="UP000005408">
    <property type="component" value="Unassembled WGS sequence"/>
</dbReference>
<keyword evidence="1" id="KW-0472">Membrane</keyword>
<dbReference type="AlphaFoldDB" id="A0A8W8MQW8"/>
<evidence type="ECO:0000313" key="3">
    <source>
        <dbReference type="Proteomes" id="UP000005408"/>
    </source>
</evidence>
<evidence type="ECO:0000313" key="2">
    <source>
        <dbReference type="EnsemblMetazoa" id="G3470.1:cds"/>
    </source>
</evidence>
<protein>
    <submittedName>
        <fullName evidence="2">Uncharacterized protein</fullName>
    </submittedName>
</protein>